<dbReference type="InterPro" id="IPR018490">
    <property type="entry name" value="cNMP-bd_dom_sf"/>
</dbReference>
<name>A0A645ELZ7_9ZZZZ</name>
<dbReference type="Pfam" id="PF13545">
    <property type="entry name" value="HTH_Crp_2"/>
    <property type="match status" value="1"/>
</dbReference>
<dbReference type="PRINTS" id="PR00034">
    <property type="entry name" value="HTHCRP"/>
</dbReference>
<dbReference type="Gene3D" id="2.60.120.10">
    <property type="entry name" value="Jelly Rolls"/>
    <property type="match status" value="1"/>
</dbReference>
<reference evidence="5" key="1">
    <citation type="submission" date="2019-08" db="EMBL/GenBank/DDBJ databases">
        <authorList>
            <person name="Kucharzyk K."/>
            <person name="Murdoch R.W."/>
            <person name="Higgins S."/>
            <person name="Loffler F."/>
        </authorList>
    </citation>
    <scope>NUCLEOTIDE SEQUENCE</scope>
</reference>
<evidence type="ECO:0000256" key="1">
    <source>
        <dbReference type="ARBA" id="ARBA00023015"/>
    </source>
</evidence>
<dbReference type="InterPro" id="IPR036388">
    <property type="entry name" value="WH-like_DNA-bd_sf"/>
</dbReference>
<evidence type="ECO:0000313" key="5">
    <source>
        <dbReference type="EMBL" id="MPN02139.1"/>
    </source>
</evidence>
<evidence type="ECO:0000256" key="3">
    <source>
        <dbReference type="ARBA" id="ARBA00023163"/>
    </source>
</evidence>
<dbReference type="CDD" id="cd00092">
    <property type="entry name" value="HTH_CRP"/>
    <property type="match status" value="1"/>
</dbReference>
<evidence type="ECO:0000256" key="2">
    <source>
        <dbReference type="ARBA" id="ARBA00023125"/>
    </source>
</evidence>
<dbReference type="InterPro" id="IPR036390">
    <property type="entry name" value="WH_DNA-bd_sf"/>
</dbReference>
<dbReference type="InterPro" id="IPR012318">
    <property type="entry name" value="HTH_CRP"/>
</dbReference>
<dbReference type="Gene3D" id="1.10.10.10">
    <property type="entry name" value="Winged helix-like DNA-binding domain superfamily/Winged helix DNA-binding domain"/>
    <property type="match status" value="1"/>
</dbReference>
<dbReference type="SUPFAM" id="SSF51206">
    <property type="entry name" value="cAMP-binding domain-like"/>
    <property type="match status" value="1"/>
</dbReference>
<dbReference type="GO" id="GO:0003677">
    <property type="term" value="F:DNA binding"/>
    <property type="evidence" value="ECO:0007669"/>
    <property type="project" value="UniProtKB-KW"/>
</dbReference>
<dbReference type="InterPro" id="IPR014710">
    <property type="entry name" value="RmlC-like_jellyroll"/>
</dbReference>
<keyword evidence="1" id="KW-0805">Transcription regulation</keyword>
<organism evidence="5">
    <name type="scientific">bioreactor metagenome</name>
    <dbReference type="NCBI Taxonomy" id="1076179"/>
    <lineage>
        <taxon>unclassified sequences</taxon>
        <taxon>metagenomes</taxon>
        <taxon>ecological metagenomes</taxon>
    </lineage>
</organism>
<dbReference type="PANTHER" id="PTHR24567">
    <property type="entry name" value="CRP FAMILY TRANSCRIPTIONAL REGULATORY PROTEIN"/>
    <property type="match status" value="1"/>
</dbReference>
<dbReference type="AlphaFoldDB" id="A0A645ELZ7"/>
<feature type="domain" description="HTH crp-type" evidence="4">
    <location>
        <begin position="100"/>
        <end position="166"/>
    </location>
</feature>
<gene>
    <name evidence="5" type="ORF">SDC9_149352</name>
</gene>
<proteinExistence type="predicted"/>
<dbReference type="InterPro" id="IPR050397">
    <property type="entry name" value="Env_Response_Regulators"/>
</dbReference>
<protein>
    <recommendedName>
        <fullName evidence="4">HTH crp-type domain-containing protein</fullName>
    </recommendedName>
</protein>
<dbReference type="GO" id="GO:0005829">
    <property type="term" value="C:cytosol"/>
    <property type="evidence" value="ECO:0007669"/>
    <property type="project" value="TreeGrafter"/>
</dbReference>
<sequence>MLVIKGGLLRSYIVSDEGKEVTLYRLFERDICLFSAACMMSSIRFEVTIETEKDSDVWLIQTETYNAVMQRSAPLANYTCQVLASRFSEVMWLMDQILFKRFDSRLATFLLEESTIEDCDTLEITHEKIANHMGTAREVVTRMLKYFQEEGMVSLTRGGVTIVNRAKLDAKAG</sequence>
<dbReference type="PROSITE" id="PS51063">
    <property type="entry name" value="HTH_CRP_2"/>
    <property type="match status" value="1"/>
</dbReference>
<dbReference type="GO" id="GO:0003700">
    <property type="term" value="F:DNA-binding transcription factor activity"/>
    <property type="evidence" value="ECO:0007669"/>
    <property type="project" value="TreeGrafter"/>
</dbReference>
<dbReference type="PANTHER" id="PTHR24567:SF74">
    <property type="entry name" value="HTH-TYPE TRANSCRIPTIONAL REGULATOR ARCR"/>
    <property type="match status" value="1"/>
</dbReference>
<evidence type="ECO:0000259" key="4">
    <source>
        <dbReference type="PROSITE" id="PS51063"/>
    </source>
</evidence>
<keyword evidence="2" id="KW-0238">DNA-binding</keyword>
<dbReference type="SUPFAM" id="SSF46785">
    <property type="entry name" value="Winged helix' DNA-binding domain"/>
    <property type="match status" value="1"/>
</dbReference>
<dbReference type="EMBL" id="VSSQ01048096">
    <property type="protein sequence ID" value="MPN02139.1"/>
    <property type="molecule type" value="Genomic_DNA"/>
</dbReference>
<keyword evidence="3" id="KW-0804">Transcription</keyword>
<dbReference type="SMART" id="SM00419">
    <property type="entry name" value="HTH_CRP"/>
    <property type="match status" value="1"/>
</dbReference>
<comment type="caution">
    <text evidence="5">The sequence shown here is derived from an EMBL/GenBank/DDBJ whole genome shotgun (WGS) entry which is preliminary data.</text>
</comment>
<accession>A0A645ELZ7</accession>